<dbReference type="InterPro" id="IPR036397">
    <property type="entry name" value="RNaseH_sf"/>
</dbReference>
<protein>
    <submittedName>
        <fullName evidence="2">Tigger transposable element-derived protein 1</fullName>
    </submittedName>
</protein>
<comment type="caution">
    <text evidence="2">The sequence shown here is derived from an EMBL/GenBank/DDBJ whole genome shotgun (WGS) entry which is preliminary data.</text>
</comment>
<reference evidence="2 3" key="1">
    <citation type="journal article" date="2019" name="Commun. Biol.">
        <title>The bagworm genome reveals a unique fibroin gene that provides high tensile strength.</title>
        <authorList>
            <person name="Kono N."/>
            <person name="Nakamura H."/>
            <person name="Ohtoshi R."/>
            <person name="Tomita M."/>
            <person name="Numata K."/>
            <person name="Arakawa K."/>
        </authorList>
    </citation>
    <scope>NUCLEOTIDE SEQUENCE [LARGE SCALE GENOMIC DNA]</scope>
</reference>
<gene>
    <name evidence="2" type="primary">TIGD1</name>
    <name evidence="2" type="ORF">EVAR_65453_1</name>
</gene>
<dbReference type="InterPro" id="IPR050863">
    <property type="entry name" value="CenT-Element_Derived"/>
</dbReference>
<dbReference type="GO" id="GO:0005634">
    <property type="term" value="C:nucleus"/>
    <property type="evidence" value="ECO:0007669"/>
    <property type="project" value="TreeGrafter"/>
</dbReference>
<accession>A0A4C2A6U4</accession>
<evidence type="ECO:0000313" key="2">
    <source>
        <dbReference type="EMBL" id="GBP94889.1"/>
    </source>
</evidence>
<feature type="domain" description="DDE-1" evidence="1">
    <location>
        <begin position="21"/>
        <end position="204"/>
    </location>
</feature>
<sequence>MPSRTFMSKEERQASGFKAAKDRLSLLLGGNVTGDFKLKPLLVYHSETPHAMQGTDKTSLPVVWRSNRKAWITRKIFQEWYSNSFYPSVKSYCARNGLEPKVILLLDNAPEHPTSLDTTRNLKVYVKFLPPNTTSILQPMDQGAIANFKAYYHRRTFSQLIHETDGEGRQSMREWWKSYNIMKAIHNIEEAWKEVKKSCMNGVWHNLWPDVVEAPRRIVQMQRQVLEDIAAMIEGFELEDVAVEDLVELVATHDDPLSNEDLIELQNNPIYDEEEQVEEKVLSSGGIQNALSKIYSDGRLTANLAANVPVVCGLTLYILPSRCDRLKHKVLLKNGRLVSHLASFIKWGLTNNAKGNVMHEQMRLGCRRLRD</sequence>
<evidence type="ECO:0000313" key="3">
    <source>
        <dbReference type="Proteomes" id="UP000299102"/>
    </source>
</evidence>
<dbReference type="EMBL" id="BGZK01002557">
    <property type="protein sequence ID" value="GBP94889.1"/>
    <property type="molecule type" value="Genomic_DNA"/>
</dbReference>
<dbReference type="OrthoDB" id="125347at2759"/>
<dbReference type="GO" id="GO:0003677">
    <property type="term" value="F:DNA binding"/>
    <property type="evidence" value="ECO:0007669"/>
    <property type="project" value="TreeGrafter"/>
</dbReference>
<dbReference type="Pfam" id="PF03184">
    <property type="entry name" value="DDE_1"/>
    <property type="match status" value="1"/>
</dbReference>
<proteinExistence type="predicted"/>
<organism evidence="2 3">
    <name type="scientific">Eumeta variegata</name>
    <name type="common">Bagworm moth</name>
    <name type="synonym">Eumeta japonica</name>
    <dbReference type="NCBI Taxonomy" id="151549"/>
    <lineage>
        <taxon>Eukaryota</taxon>
        <taxon>Metazoa</taxon>
        <taxon>Ecdysozoa</taxon>
        <taxon>Arthropoda</taxon>
        <taxon>Hexapoda</taxon>
        <taxon>Insecta</taxon>
        <taxon>Pterygota</taxon>
        <taxon>Neoptera</taxon>
        <taxon>Endopterygota</taxon>
        <taxon>Lepidoptera</taxon>
        <taxon>Glossata</taxon>
        <taxon>Ditrysia</taxon>
        <taxon>Tineoidea</taxon>
        <taxon>Psychidae</taxon>
        <taxon>Oiketicinae</taxon>
        <taxon>Eumeta</taxon>
    </lineage>
</organism>
<dbReference type="AlphaFoldDB" id="A0A4C2A6U4"/>
<dbReference type="InterPro" id="IPR004875">
    <property type="entry name" value="DDE_SF_endonuclease_dom"/>
</dbReference>
<evidence type="ECO:0000259" key="1">
    <source>
        <dbReference type="Pfam" id="PF03184"/>
    </source>
</evidence>
<dbReference type="Gene3D" id="3.30.420.10">
    <property type="entry name" value="Ribonuclease H-like superfamily/Ribonuclease H"/>
    <property type="match status" value="1"/>
</dbReference>
<dbReference type="PANTHER" id="PTHR19303:SF73">
    <property type="entry name" value="PROTEIN PDC2"/>
    <property type="match status" value="1"/>
</dbReference>
<name>A0A4C2A6U4_EUMVA</name>
<keyword evidence="3" id="KW-1185">Reference proteome</keyword>
<dbReference type="PANTHER" id="PTHR19303">
    <property type="entry name" value="TRANSPOSON"/>
    <property type="match status" value="1"/>
</dbReference>
<dbReference type="Proteomes" id="UP000299102">
    <property type="component" value="Unassembled WGS sequence"/>
</dbReference>
<dbReference type="STRING" id="151549.A0A4C2A6U4"/>